<evidence type="ECO:0000256" key="17">
    <source>
        <dbReference type="ARBA" id="ARBA00031520"/>
    </source>
</evidence>
<reference evidence="24 25" key="1">
    <citation type="submission" date="2020-02" db="EMBL/GenBank/DDBJ databases">
        <title>Balneolaceae bacterium YR4-1, complete genome.</title>
        <authorList>
            <person name="Li Y."/>
            <person name="Wu S."/>
        </authorList>
    </citation>
    <scope>NUCLEOTIDE SEQUENCE [LARGE SCALE GENOMIC DNA]</scope>
    <source>
        <strain evidence="24 25">YR4-1</strain>
    </source>
</reference>
<keyword evidence="10" id="KW-0028">Amino-acid biosynthesis</keyword>
<evidence type="ECO:0000256" key="1">
    <source>
        <dbReference type="ARBA" id="ARBA00000824"/>
    </source>
</evidence>
<keyword evidence="15" id="KW-0511">Multifunctional enzyme</keyword>
<dbReference type="GO" id="GO:0046417">
    <property type="term" value="P:chorismate metabolic process"/>
    <property type="evidence" value="ECO:0007669"/>
    <property type="project" value="InterPro"/>
</dbReference>
<keyword evidence="9" id="KW-0963">Cytoplasm</keyword>
<dbReference type="SUPFAM" id="SSF53850">
    <property type="entry name" value="Periplasmic binding protein-like II"/>
    <property type="match status" value="1"/>
</dbReference>
<dbReference type="GO" id="GO:0005737">
    <property type="term" value="C:cytoplasm"/>
    <property type="evidence" value="ECO:0007669"/>
    <property type="project" value="UniProtKB-SubCell"/>
</dbReference>
<dbReference type="UniPathway" id="UPA00120">
    <property type="reaction ID" value="UER00203"/>
</dbReference>
<evidence type="ECO:0000256" key="6">
    <source>
        <dbReference type="ARBA" id="ARBA00012404"/>
    </source>
</evidence>
<evidence type="ECO:0000256" key="7">
    <source>
        <dbReference type="ARBA" id="ARBA00013147"/>
    </source>
</evidence>
<dbReference type="PIRSF" id="PIRSF001500">
    <property type="entry name" value="Chor_mut_pdt_Ppr"/>
    <property type="match status" value="1"/>
</dbReference>
<protein>
    <recommendedName>
        <fullName evidence="8">Bifunctional chorismate mutase/prephenate dehydratase</fullName>
        <ecNumber evidence="7">4.2.1.51</ecNumber>
        <ecNumber evidence="6">5.4.99.5</ecNumber>
    </recommendedName>
    <alternativeName>
        <fullName evidence="17">Chorismate mutase-prephenate dehydratase</fullName>
    </alternativeName>
    <alternativeName>
        <fullName evidence="16">p-protein</fullName>
    </alternativeName>
</protein>
<name>A0A6M1SPZ9_9BACT</name>
<evidence type="ECO:0000256" key="20">
    <source>
        <dbReference type="PIRSR" id="PIRSR001500-2"/>
    </source>
</evidence>
<dbReference type="EC" id="4.2.1.51" evidence="7"/>
<dbReference type="InterPro" id="IPR036263">
    <property type="entry name" value="Chorismate_II_sf"/>
</dbReference>
<dbReference type="Gene3D" id="1.20.59.10">
    <property type="entry name" value="Chorismate mutase"/>
    <property type="match status" value="1"/>
</dbReference>
<dbReference type="RefSeq" id="WP_165142268.1">
    <property type="nucleotide sequence ID" value="NZ_JAALLT010000003.1"/>
</dbReference>
<feature type="binding site" evidence="19">
    <location>
        <position position="50"/>
    </location>
    <ligand>
        <name>substrate</name>
    </ligand>
</feature>
<dbReference type="Gene3D" id="3.40.190.10">
    <property type="entry name" value="Periplasmic binding protein-like II"/>
    <property type="match status" value="2"/>
</dbReference>
<dbReference type="PANTHER" id="PTHR21022">
    <property type="entry name" value="PREPHENATE DEHYDRATASE P PROTEIN"/>
    <property type="match status" value="1"/>
</dbReference>
<dbReference type="InterPro" id="IPR045865">
    <property type="entry name" value="ACT-like_dom_sf"/>
</dbReference>
<comment type="pathway">
    <text evidence="5">Metabolic intermediate biosynthesis; prephenate biosynthesis; prephenate from chorismate: step 1/1.</text>
</comment>
<evidence type="ECO:0000256" key="19">
    <source>
        <dbReference type="PIRSR" id="PIRSR001500-1"/>
    </source>
</evidence>
<comment type="function">
    <text evidence="2">Catalyzes the Claisen rearrangement of chorismate to prephenate and the decarboxylation/dehydration of prephenate to phenylpyruvate.</text>
</comment>
<keyword evidence="13" id="KW-0413">Isomerase</keyword>
<dbReference type="NCBIfam" id="NF008865">
    <property type="entry name" value="PRK11898.1"/>
    <property type="match status" value="1"/>
</dbReference>
<dbReference type="CDD" id="cd04905">
    <property type="entry name" value="ACT_CM-PDT"/>
    <property type="match status" value="1"/>
</dbReference>
<dbReference type="InterPro" id="IPR036979">
    <property type="entry name" value="CM_dom_sf"/>
</dbReference>
<keyword evidence="25" id="KW-1185">Reference proteome</keyword>
<dbReference type="SUPFAM" id="SSF48600">
    <property type="entry name" value="Chorismate mutase II"/>
    <property type="match status" value="1"/>
</dbReference>
<evidence type="ECO:0000313" key="24">
    <source>
        <dbReference type="EMBL" id="NGP77179.1"/>
    </source>
</evidence>
<dbReference type="PANTHER" id="PTHR21022:SF19">
    <property type="entry name" value="PREPHENATE DEHYDRATASE-RELATED"/>
    <property type="match status" value="1"/>
</dbReference>
<evidence type="ECO:0000256" key="5">
    <source>
        <dbReference type="ARBA" id="ARBA00004817"/>
    </source>
</evidence>
<dbReference type="SMART" id="SM00830">
    <property type="entry name" value="CM_2"/>
    <property type="match status" value="1"/>
</dbReference>
<dbReference type="GO" id="GO:0004664">
    <property type="term" value="F:prephenate dehydratase activity"/>
    <property type="evidence" value="ECO:0007669"/>
    <property type="project" value="UniProtKB-EC"/>
</dbReference>
<feature type="binding site" evidence="19">
    <location>
        <position position="86"/>
    </location>
    <ligand>
        <name>substrate</name>
    </ligand>
</feature>
<evidence type="ECO:0000259" key="22">
    <source>
        <dbReference type="PROSITE" id="PS51171"/>
    </source>
</evidence>
<evidence type="ECO:0000256" key="3">
    <source>
        <dbReference type="ARBA" id="ARBA00004496"/>
    </source>
</evidence>
<feature type="binding site" evidence="19">
    <location>
        <position position="26"/>
    </location>
    <ligand>
        <name>substrate</name>
    </ligand>
</feature>
<dbReference type="UniPathway" id="UPA00121">
    <property type="reaction ID" value="UER00345"/>
</dbReference>
<comment type="caution">
    <text evidence="24">The sequence shown here is derived from an EMBL/GenBank/DDBJ whole genome shotgun (WGS) entry which is preliminary data.</text>
</comment>
<dbReference type="InterPro" id="IPR018528">
    <property type="entry name" value="Preph_deHydtase_CS"/>
</dbReference>
<feature type="binding site" evidence="19">
    <location>
        <position position="9"/>
    </location>
    <ligand>
        <name>substrate</name>
    </ligand>
</feature>
<dbReference type="InterPro" id="IPR002912">
    <property type="entry name" value="ACT_dom"/>
</dbReference>
<feature type="binding site" evidence="19">
    <location>
        <position position="82"/>
    </location>
    <ligand>
        <name>substrate</name>
    </ligand>
</feature>
<dbReference type="GO" id="GO:0009094">
    <property type="term" value="P:L-phenylalanine biosynthetic process"/>
    <property type="evidence" value="ECO:0007669"/>
    <property type="project" value="UniProtKB-UniPathway"/>
</dbReference>
<keyword evidence="11" id="KW-0057">Aromatic amino acid biosynthesis</keyword>
<feature type="binding site" evidence="19">
    <location>
        <position position="37"/>
    </location>
    <ligand>
        <name>substrate</name>
    </ligand>
</feature>
<feature type="domain" description="ACT" evidence="23">
    <location>
        <begin position="298"/>
        <end position="375"/>
    </location>
</feature>
<evidence type="ECO:0000256" key="8">
    <source>
        <dbReference type="ARBA" id="ARBA00014401"/>
    </source>
</evidence>
<dbReference type="InterPro" id="IPR001086">
    <property type="entry name" value="Preph_deHydtase"/>
</dbReference>
<evidence type="ECO:0000256" key="4">
    <source>
        <dbReference type="ARBA" id="ARBA00004741"/>
    </source>
</evidence>
<dbReference type="PROSITE" id="PS00857">
    <property type="entry name" value="PREPHENATE_DEHYDR_1"/>
    <property type="match status" value="1"/>
</dbReference>
<dbReference type="PROSITE" id="PS51168">
    <property type="entry name" value="CHORISMATE_MUT_2"/>
    <property type="match status" value="1"/>
</dbReference>
<comment type="catalytic activity">
    <reaction evidence="1">
        <text>chorismate = prephenate</text>
        <dbReference type="Rhea" id="RHEA:13897"/>
        <dbReference type="ChEBI" id="CHEBI:29748"/>
        <dbReference type="ChEBI" id="CHEBI:29934"/>
        <dbReference type="EC" id="5.4.99.5"/>
    </reaction>
</comment>
<sequence length="384" mass="43483">MAGKLEKLRKLLDQTDERIVRTLAQRQELIQAISDLKIDEKTTIRDENREEELLKRITELAREEGLDRYFAEQIFKDIIHHSVRFQTHSLVDHHNLEGGRETVSVAYQGTDGAFSHQAAYRHFEERYSEVECIGYDTFEEAARAVENEKVDYAILPIENTTAGSINQTYDILGEGKLHIVGEEAIRIIHCLLAIEKVPIERIKRIISHPQALAQCSHFLSKLHRCKVESYLDTAMSAKKVVDDGDLSQAAIAGSYAAQLYGLEILKRDLANQSKNFTRFVIVSRDEISVDTQIPCKTSLLMTTSHDKGSLISCLKVLEEHGINMAKLESRPKPNEPWKYLFYLDIEANTDEPETATALDELRKQADSLKVLGCYPAQVGKGGEQ</sequence>
<evidence type="ECO:0000259" key="21">
    <source>
        <dbReference type="PROSITE" id="PS51168"/>
    </source>
</evidence>
<organism evidence="24 25">
    <name type="scientific">Halalkalibaculum roseum</name>
    <dbReference type="NCBI Taxonomy" id="2709311"/>
    <lineage>
        <taxon>Bacteria</taxon>
        <taxon>Pseudomonadati</taxon>
        <taxon>Balneolota</taxon>
        <taxon>Balneolia</taxon>
        <taxon>Balneolales</taxon>
        <taxon>Balneolaceae</taxon>
        <taxon>Halalkalibaculum</taxon>
    </lineage>
</organism>
<keyword evidence="14 24" id="KW-0456">Lyase</keyword>
<dbReference type="GO" id="GO:0004106">
    <property type="term" value="F:chorismate mutase activity"/>
    <property type="evidence" value="ECO:0007669"/>
    <property type="project" value="UniProtKB-EC"/>
</dbReference>
<dbReference type="InterPro" id="IPR008242">
    <property type="entry name" value="Chor_mutase/pphenate_deHydtase"/>
</dbReference>
<dbReference type="Proteomes" id="UP000473278">
    <property type="component" value="Unassembled WGS sequence"/>
</dbReference>
<comment type="pathway">
    <text evidence="4">Amino-acid biosynthesis; L-phenylalanine biosynthesis; phenylpyruvate from prephenate: step 1/1.</text>
</comment>
<feature type="binding site" evidence="19">
    <location>
        <position position="46"/>
    </location>
    <ligand>
        <name>substrate</name>
    </ligand>
</feature>
<evidence type="ECO:0000256" key="14">
    <source>
        <dbReference type="ARBA" id="ARBA00023239"/>
    </source>
</evidence>
<dbReference type="PROSITE" id="PS51171">
    <property type="entry name" value="PREPHENATE_DEHYDR_3"/>
    <property type="match status" value="1"/>
</dbReference>
<evidence type="ECO:0000256" key="18">
    <source>
        <dbReference type="ARBA" id="ARBA00047848"/>
    </source>
</evidence>
<dbReference type="InterPro" id="IPR002701">
    <property type="entry name" value="CM_II_prokaryot"/>
</dbReference>
<evidence type="ECO:0000256" key="11">
    <source>
        <dbReference type="ARBA" id="ARBA00023141"/>
    </source>
</evidence>
<dbReference type="PROSITE" id="PS51671">
    <property type="entry name" value="ACT"/>
    <property type="match status" value="1"/>
</dbReference>
<feature type="domain" description="Prephenate dehydratase" evidence="22">
    <location>
        <begin position="104"/>
        <end position="284"/>
    </location>
</feature>
<comment type="subcellular location">
    <subcellularLocation>
        <location evidence="3">Cytoplasm</location>
    </subcellularLocation>
</comment>
<dbReference type="Gene3D" id="3.30.70.260">
    <property type="match status" value="1"/>
</dbReference>
<evidence type="ECO:0000256" key="13">
    <source>
        <dbReference type="ARBA" id="ARBA00023235"/>
    </source>
</evidence>
<evidence type="ECO:0000313" key="25">
    <source>
        <dbReference type="Proteomes" id="UP000473278"/>
    </source>
</evidence>
<comment type="catalytic activity">
    <reaction evidence="18">
        <text>prephenate + H(+) = 3-phenylpyruvate + CO2 + H2O</text>
        <dbReference type="Rhea" id="RHEA:21648"/>
        <dbReference type="ChEBI" id="CHEBI:15377"/>
        <dbReference type="ChEBI" id="CHEBI:15378"/>
        <dbReference type="ChEBI" id="CHEBI:16526"/>
        <dbReference type="ChEBI" id="CHEBI:18005"/>
        <dbReference type="ChEBI" id="CHEBI:29934"/>
        <dbReference type="EC" id="4.2.1.51"/>
    </reaction>
</comment>
<dbReference type="EMBL" id="JAALLT010000003">
    <property type="protein sequence ID" value="NGP77179.1"/>
    <property type="molecule type" value="Genomic_DNA"/>
</dbReference>
<evidence type="ECO:0000256" key="9">
    <source>
        <dbReference type="ARBA" id="ARBA00022490"/>
    </source>
</evidence>
<evidence type="ECO:0000256" key="12">
    <source>
        <dbReference type="ARBA" id="ARBA00023222"/>
    </source>
</evidence>
<keyword evidence="12" id="KW-0584">Phenylalanine biosynthesis</keyword>
<accession>A0A6M1SPZ9</accession>
<feature type="site" description="Essential for prephenate dehydratase activity" evidence="20">
    <location>
        <position position="277"/>
    </location>
</feature>
<proteinExistence type="predicted"/>
<dbReference type="SUPFAM" id="SSF55021">
    <property type="entry name" value="ACT-like"/>
    <property type="match status" value="1"/>
</dbReference>
<dbReference type="Pfam" id="PF00800">
    <property type="entry name" value="PDT"/>
    <property type="match status" value="1"/>
</dbReference>
<evidence type="ECO:0000256" key="2">
    <source>
        <dbReference type="ARBA" id="ARBA00002364"/>
    </source>
</evidence>
<evidence type="ECO:0000256" key="10">
    <source>
        <dbReference type="ARBA" id="ARBA00022605"/>
    </source>
</evidence>
<dbReference type="Pfam" id="PF01817">
    <property type="entry name" value="CM_2"/>
    <property type="match status" value="1"/>
</dbReference>
<dbReference type="CDD" id="cd13631">
    <property type="entry name" value="PBP2_Ct-PDT_like"/>
    <property type="match status" value="1"/>
</dbReference>
<evidence type="ECO:0000256" key="16">
    <source>
        <dbReference type="ARBA" id="ARBA00031175"/>
    </source>
</evidence>
<dbReference type="EC" id="5.4.99.5" evidence="6"/>
<gene>
    <name evidence="24" type="primary">pheA</name>
    <name evidence="24" type="ORF">G3570_11075</name>
</gene>
<feature type="domain" description="Chorismate mutase" evidence="21">
    <location>
        <begin position="1"/>
        <end position="90"/>
    </location>
</feature>
<evidence type="ECO:0000256" key="15">
    <source>
        <dbReference type="ARBA" id="ARBA00023268"/>
    </source>
</evidence>
<dbReference type="AlphaFoldDB" id="A0A6M1SPZ9"/>
<evidence type="ECO:0000259" key="23">
    <source>
        <dbReference type="PROSITE" id="PS51671"/>
    </source>
</evidence>